<keyword evidence="5 12" id="KW-0963">Cytoplasm</keyword>
<name>A0A520MS98_9GAMM</name>
<dbReference type="CDD" id="cd00950">
    <property type="entry name" value="DHDPS"/>
    <property type="match status" value="1"/>
</dbReference>
<keyword evidence="6 12" id="KW-0028">Amino-acid biosynthesis</keyword>
<feature type="active site" description="Proton donor/acceptor" evidence="12 14">
    <location>
        <position position="129"/>
    </location>
</feature>
<dbReference type="NCBIfam" id="TIGR00674">
    <property type="entry name" value="dapA"/>
    <property type="match status" value="1"/>
</dbReference>
<dbReference type="InterPro" id="IPR013785">
    <property type="entry name" value="Aldolase_TIM"/>
</dbReference>
<evidence type="ECO:0000256" key="12">
    <source>
        <dbReference type="HAMAP-Rule" id="MF_00418"/>
    </source>
</evidence>
<comment type="subcellular location">
    <subcellularLocation>
        <location evidence="12">Cytoplasm</location>
    </subcellularLocation>
</comment>
<evidence type="ECO:0000313" key="16">
    <source>
        <dbReference type="EMBL" id="RZO24095.1"/>
    </source>
</evidence>
<evidence type="ECO:0000256" key="6">
    <source>
        <dbReference type="ARBA" id="ARBA00022605"/>
    </source>
</evidence>
<organism evidence="16 17">
    <name type="scientific">SAR86 cluster bacterium</name>
    <dbReference type="NCBI Taxonomy" id="2030880"/>
    <lineage>
        <taxon>Bacteria</taxon>
        <taxon>Pseudomonadati</taxon>
        <taxon>Pseudomonadota</taxon>
        <taxon>Gammaproteobacteria</taxon>
        <taxon>SAR86 cluster</taxon>
    </lineage>
</organism>
<feature type="binding site" evidence="12 15">
    <location>
        <position position="201"/>
    </location>
    <ligand>
        <name>pyruvate</name>
        <dbReference type="ChEBI" id="CHEBI:15361"/>
    </ligand>
</feature>
<dbReference type="SMART" id="SM01130">
    <property type="entry name" value="DHDPS"/>
    <property type="match status" value="1"/>
</dbReference>
<dbReference type="GO" id="GO:0005829">
    <property type="term" value="C:cytosol"/>
    <property type="evidence" value="ECO:0007669"/>
    <property type="project" value="TreeGrafter"/>
</dbReference>
<sequence length="286" mass="31998">MKGSLVAIVSPMMANGDIDFNSFKKLLSFHEDANTNGIVLAGTTGESATLTKYERGEVFSFAKAESKLPLIAGVGSSSTNDAIELIEIAQKNGIDNCMAVTPYYNKPSQKGLFLHFQELSKTSANIILYNVPGRTGVDLYPSTTKQLSEISNITGIKEAVDTSERFEELKKIKSERNDFLLYSGDDPTFIEFMRYNGDGVISVAANVIPKQIRELSDLCFQGCFDEAEQLNKNYLDFFKLLFTEASPSPCKYLLEKMSLLENNLRLPLHPLSEEYREKIYETFKNI</sequence>
<evidence type="ECO:0000313" key="17">
    <source>
        <dbReference type="Proteomes" id="UP000320146"/>
    </source>
</evidence>
<dbReference type="Proteomes" id="UP000320146">
    <property type="component" value="Unassembled WGS sequence"/>
</dbReference>
<dbReference type="UniPathway" id="UPA00034">
    <property type="reaction ID" value="UER00017"/>
</dbReference>
<evidence type="ECO:0000256" key="14">
    <source>
        <dbReference type="PIRSR" id="PIRSR001365-1"/>
    </source>
</evidence>
<feature type="site" description="Part of a proton relay during catalysis" evidence="12">
    <location>
        <position position="43"/>
    </location>
</feature>
<feature type="site" description="Part of a proton relay during catalysis" evidence="12">
    <location>
        <position position="104"/>
    </location>
</feature>
<evidence type="ECO:0000256" key="11">
    <source>
        <dbReference type="ARBA" id="ARBA00047836"/>
    </source>
</evidence>
<evidence type="ECO:0000256" key="15">
    <source>
        <dbReference type="PIRSR" id="PIRSR001365-2"/>
    </source>
</evidence>
<comment type="caution">
    <text evidence="12">Was originally thought to be a dihydrodipicolinate synthase (DHDPS), catalyzing the condensation of (S)-aspartate-beta-semialdehyde [(S)-ASA] and pyruvate to dihydrodipicolinate (DHDP). However, it was shown in E.coli that the product of the enzymatic reaction is not dihydrodipicolinate but in fact (4S)-4-hydroxy-2,3,4,5-tetrahydro-(2S)-dipicolinic acid (HTPA), and that the consecutive dehydration reaction leading to DHDP is not spontaneous but catalyzed by DapB.</text>
</comment>
<evidence type="ECO:0000256" key="3">
    <source>
        <dbReference type="ARBA" id="ARBA00007592"/>
    </source>
</evidence>
<comment type="similarity">
    <text evidence="3 12 13">Belongs to the DapA family.</text>
</comment>
<evidence type="ECO:0000256" key="13">
    <source>
        <dbReference type="PIRNR" id="PIRNR001365"/>
    </source>
</evidence>
<proteinExistence type="inferred from homology"/>
<dbReference type="AlphaFoldDB" id="A0A520MS98"/>
<protein>
    <recommendedName>
        <fullName evidence="4 12">4-hydroxy-tetrahydrodipicolinate synthase</fullName>
        <shortName evidence="12">HTPA synthase</shortName>
        <ecNumber evidence="4 12">4.3.3.7</ecNumber>
    </recommendedName>
</protein>
<dbReference type="PANTHER" id="PTHR12128">
    <property type="entry name" value="DIHYDRODIPICOLINATE SYNTHASE"/>
    <property type="match status" value="1"/>
</dbReference>
<comment type="catalytic activity">
    <reaction evidence="11 12">
        <text>L-aspartate 4-semialdehyde + pyruvate = (2S,4S)-4-hydroxy-2,3,4,5-tetrahydrodipicolinate + H2O + H(+)</text>
        <dbReference type="Rhea" id="RHEA:34171"/>
        <dbReference type="ChEBI" id="CHEBI:15361"/>
        <dbReference type="ChEBI" id="CHEBI:15377"/>
        <dbReference type="ChEBI" id="CHEBI:15378"/>
        <dbReference type="ChEBI" id="CHEBI:67139"/>
        <dbReference type="ChEBI" id="CHEBI:537519"/>
        <dbReference type="EC" id="4.3.3.7"/>
    </reaction>
</comment>
<feature type="active site" description="Schiff-base intermediate with substrate" evidence="12 14">
    <location>
        <position position="157"/>
    </location>
</feature>
<dbReference type="Gene3D" id="3.20.20.70">
    <property type="entry name" value="Aldolase class I"/>
    <property type="match status" value="1"/>
</dbReference>
<dbReference type="InterPro" id="IPR020625">
    <property type="entry name" value="Schiff_base-form_aldolases_AS"/>
</dbReference>
<evidence type="ECO:0000256" key="5">
    <source>
        <dbReference type="ARBA" id="ARBA00022490"/>
    </source>
</evidence>
<evidence type="ECO:0000256" key="8">
    <source>
        <dbReference type="ARBA" id="ARBA00023154"/>
    </source>
</evidence>
<keyword evidence="9 12" id="KW-0456">Lyase</keyword>
<keyword evidence="10 12" id="KW-0704">Schiff base</keyword>
<dbReference type="GO" id="GO:0019877">
    <property type="term" value="P:diaminopimelate biosynthetic process"/>
    <property type="evidence" value="ECO:0007669"/>
    <property type="project" value="UniProtKB-UniRule"/>
</dbReference>
<dbReference type="PANTHER" id="PTHR12128:SF66">
    <property type="entry name" value="4-HYDROXY-2-OXOGLUTARATE ALDOLASE, MITOCHONDRIAL"/>
    <property type="match status" value="1"/>
</dbReference>
<dbReference type="PROSITE" id="PS00666">
    <property type="entry name" value="DHDPS_2"/>
    <property type="match status" value="1"/>
</dbReference>
<dbReference type="InterPro" id="IPR005263">
    <property type="entry name" value="DapA"/>
</dbReference>
<evidence type="ECO:0000256" key="2">
    <source>
        <dbReference type="ARBA" id="ARBA00005120"/>
    </source>
</evidence>
<dbReference type="PRINTS" id="PR00146">
    <property type="entry name" value="DHPICSNTHASE"/>
</dbReference>
<dbReference type="InterPro" id="IPR020624">
    <property type="entry name" value="Schiff_base-form_aldolases_CS"/>
</dbReference>
<dbReference type="GO" id="GO:0009089">
    <property type="term" value="P:lysine biosynthetic process via diaminopimelate"/>
    <property type="evidence" value="ECO:0007669"/>
    <property type="project" value="UniProtKB-UniRule"/>
</dbReference>
<evidence type="ECO:0000256" key="1">
    <source>
        <dbReference type="ARBA" id="ARBA00003294"/>
    </source>
</evidence>
<evidence type="ECO:0000256" key="4">
    <source>
        <dbReference type="ARBA" id="ARBA00012086"/>
    </source>
</evidence>
<dbReference type="EMBL" id="SHBL01000014">
    <property type="protein sequence ID" value="RZO24095.1"/>
    <property type="molecule type" value="Genomic_DNA"/>
</dbReference>
<feature type="binding site" evidence="12 15">
    <location>
        <position position="44"/>
    </location>
    <ligand>
        <name>pyruvate</name>
        <dbReference type="ChEBI" id="CHEBI:15361"/>
    </ligand>
</feature>
<dbReference type="PIRSF" id="PIRSF001365">
    <property type="entry name" value="DHDPS"/>
    <property type="match status" value="1"/>
</dbReference>
<reference evidence="16 17" key="1">
    <citation type="submission" date="2019-02" db="EMBL/GenBank/DDBJ databases">
        <title>Prokaryotic population dynamics and viral predation in marine succession experiment using metagenomics: the confinement effect.</title>
        <authorList>
            <person name="Haro-Moreno J.M."/>
            <person name="Rodriguez-Valera F."/>
            <person name="Lopez-Perez M."/>
        </authorList>
    </citation>
    <scope>NUCLEOTIDE SEQUENCE [LARGE SCALE GENOMIC DNA]</scope>
    <source>
        <strain evidence="16">MED-G166</strain>
    </source>
</reference>
<dbReference type="EC" id="4.3.3.7" evidence="4 12"/>
<evidence type="ECO:0000256" key="10">
    <source>
        <dbReference type="ARBA" id="ARBA00023270"/>
    </source>
</evidence>
<dbReference type="GO" id="GO:0008840">
    <property type="term" value="F:4-hydroxy-tetrahydrodipicolinate synthase activity"/>
    <property type="evidence" value="ECO:0007669"/>
    <property type="project" value="UniProtKB-UniRule"/>
</dbReference>
<comment type="subunit">
    <text evidence="12">Homotetramer; dimer of dimers.</text>
</comment>
<keyword evidence="8 12" id="KW-0457">Lysine biosynthesis</keyword>
<dbReference type="Pfam" id="PF00701">
    <property type="entry name" value="DHDPS"/>
    <property type="match status" value="1"/>
</dbReference>
<dbReference type="InterPro" id="IPR002220">
    <property type="entry name" value="DapA-like"/>
</dbReference>
<evidence type="ECO:0000256" key="7">
    <source>
        <dbReference type="ARBA" id="ARBA00022915"/>
    </source>
</evidence>
<keyword evidence="7 12" id="KW-0220">Diaminopimelate biosynthesis</keyword>
<comment type="function">
    <text evidence="1 12">Catalyzes the condensation of (S)-aspartate-beta-semialdehyde [(S)-ASA] and pyruvate to 4-hydroxy-tetrahydrodipicolinate (HTPA).</text>
</comment>
<comment type="pathway">
    <text evidence="2 12">Amino-acid biosynthesis; L-lysine biosynthesis via DAP pathway; (S)-tetrahydrodipicolinate from L-aspartate: step 3/4.</text>
</comment>
<gene>
    <name evidence="12" type="primary">dapA</name>
    <name evidence="16" type="ORF">EVA99_02260</name>
</gene>
<comment type="caution">
    <text evidence="16">The sequence shown here is derived from an EMBL/GenBank/DDBJ whole genome shotgun (WGS) entry which is preliminary data.</text>
</comment>
<dbReference type="SUPFAM" id="SSF51569">
    <property type="entry name" value="Aldolase"/>
    <property type="match status" value="1"/>
</dbReference>
<evidence type="ECO:0000256" key="9">
    <source>
        <dbReference type="ARBA" id="ARBA00023239"/>
    </source>
</evidence>
<accession>A0A520MS98</accession>
<dbReference type="PROSITE" id="PS00665">
    <property type="entry name" value="DHDPS_1"/>
    <property type="match status" value="1"/>
</dbReference>
<dbReference type="HAMAP" id="MF_00418">
    <property type="entry name" value="DapA"/>
    <property type="match status" value="1"/>
</dbReference>